<reference evidence="2" key="1">
    <citation type="journal article" date="2020" name="BMC Genomics">
        <title>Correction to: Identification and distribution of gene clusters required for synthesis of sphingolipid metabolism inhibitors in diverse species of the filamentous fungus Fusarium.</title>
        <authorList>
            <person name="Kim H.S."/>
            <person name="Lohmar J.M."/>
            <person name="Busman M."/>
            <person name="Brown D.W."/>
            <person name="Naumann T.A."/>
            <person name="Divon H.H."/>
            <person name="Lysoe E."/>
            <person name="Uhlig S."/>
            <person name="Proctor R.H."/>
        </authorList>
    </citation>
    <scope>NUCLEOTIDE SEQUENCE</scope>
    <source>
        <strain evidence="2">NRRL 22465</strain>
    </source>
</reference>
<evidence type="ECO:0000256" key="1">
    <source>
        <dbReference type="SAM" id="SignalP"/>
    </source>
</evidence>
<dbReference type="Proteomes" id="UP000635477">
    <property type="component" value="Unassembled WGS sequence"/>
</dbReference>
<name>A0A8H4UIM9_9HYPO</name>
<gene>
    <name evidence="2" type="ORF">FZEAL_6252</name>
</gene>
<dbReference type="AlphaFoldDB" id="A0A8H4UIM9"/>
<protein>
    <submittedName>
        <fullName evidence="2">Uncharacterized protein</fullName>
    </submittedName>
</protein>
<dbReference type="OrthoDB" id="5096681at2759"/>
<feature type="chain" id="PRO_5034218073" evidence="1">
    <location>
        <begin position="20"/>
        <end position="201"/>
    </location>
</feature>
<organism evidence="2 3">
    <name type="scientific">Fusarium zealandicum</name>
    <dbReference type="NCBI Taxonomy" id="1053134"/>
    <lineage>
        <taxon>Eukaryota</taxon>
        <taxon>Fungi</taxon>
        <taxon>Dikarya</taxon>
        <taxon>Ascomycota</taxon>
        <taxon>Pezizomycotina</taxon>
        <taxon>Sordariomycetes</taxon>
        <taxon>Hypocreomycetidae</taxon>
        <taxon>Hypocreales</taxon>
        <taxon>Nectriaceae</taxon>
        <taxon>Fusarium</taxon>
        <taxon>Fusarium staphyleae species complex</taxon>
    </lineage>
</organism>
<reference evidence="2" key="2">
    <citation type="submission" date="2020-05" db="EMBL/GenBank/DDBJ databases">
        <authorList>
            <person name="Kim H.-S."/>
            <person name="Proctor R.H."/>
            <person name="Brown D.W."/>
        </authorList>
    </citation>
    <scope>NUCLEOTIDE SEQUENCE</scope>
    <source>
        <strain evidence="2">NRRL 22465</strain>
    </source>
</reference>
<keyword evidence="3" id="KW-1185">Reference proteome</keyword>
<accession>A0A8H4UIM9</accession>
<evidence type="ECO:0000313" key="2">
    <source>
        <dbReference type="EMBL" id="KAF4977190.1"/>
    </source>
</evidence>
<proteinExistence type="predicted"/>
<comment type="caution">
    <text evidence="2">The sequence shown here is derived from an EMBL/GenBank/DDBJ whole genome shotgun (WGS) entry which is preliminary data.</text>
</comment>
<feature type="signal peptide" evidence="1">
    <location>
        <begin position="1"/>
        <end position="19"/>
    </location>
</feature>
<sequence length="201" mass="21014">MLFSKIAVFAFAVVCNAAALPLSEALVAKFGVPAADVNVLLSAPDVSSLDITKYAKALKVDAKDLASWPESTKVAALEDLKERVQTYADESRSGVAKRQESNRQKVEKEVEGLIQNYRSEHNSDHGRRLIGCPGGRCTACAVALTTAYVAGLTTCGAAAVTEEAISAGTLTALAVTQLGACVTLVHSTYAGGWTFCLGMTG</sequence>
<dbReference type="EMBL" id="JABEYC010000454">
    <property type="protein sequence ID" value="KAF4977190.1"/>
    <property type="molecule type" value="Genomic_DNA"/>
</dbReference>
<evidence type="ECO:0000313" key="3">
    <source>
        <dbReference type="Proteomes" id="UP000635477"/>
    </source>
</evidence>
<keyword evidence="1" id="KW-0732">Signal</keyword>